<dbReference type="InterPro" id="IPR000600">
    <property type="entry name" value="ROK"/>
</dbReference>
<dbReference type="Gene3D" id="3.30.420.40">
    <property type="match status" value="2"/>
</dbReference>
<evidence type="ECO:0000313" key="4">
    <source>
        <dbReference type="Proteomes" id="UP000269438"/>
    </source>
</evidence>
<proteinExistence type="inferred from homology"/>
<dbReference type="CDD" id="cd23763">
    <property type="entry name" value="ASKHA_ATPase_ROK"/>
    <property type="match status" value="1"/>
</dbReference>
<feature type="region of interest" description="Disordered" evidence="2">
    <location>
        <begin position="307"/>
        <end position="334"/>
    </location>
</feature>
<dbReference type="Pfam" id="PF00480">
    <property type="entry name" value="ROK"/>
    <property type="match status" value="1"/>
</dbReference>
<dbReference type="RefSeq" id="WP_121687437.1">
    <property type="nucleotide sequence ID" value="NZ_RCUY01000002.1"/>
</dbReference>
<organism evidence="3 4">
    <name type="scientific">Mycetocola lacteus</name>
    <dbReference type="NCBI Taxonomy" id="76637"/>
    <lineage>
        <taxon>Bacteria</taxon>
        <taxon>Bacillati</taxon>
        <taxon>Actinomycetota</taxon>
        <taxon>Actinomycetes</taxon>
        <taxon>Micrococcales</taxon>
        <taxon>Microbacteriaceae</taxon>
        <taxon>Mycetocola</taxon>
    </lineage>
</organism>
<gene>
    <name evidence="3" type="ORF">D9V34_02915</name>
</gene>
<dbReference type="EMBL" id="RCUY01000002">
    <property type="protein sequence ID" value="RLP83777.1"/>
    <property type="molecule type" value="Genomic_DNA"/>
</dbReference>
<evidence type="ECO:0000256" key="1">
    <source>
        <dbReference type="ARBA" id="ARBA00006479"/>
    </source>
</evidence>
<comment type="similarity">
    <text evidence="1">Belongs to the ROK (NagC/XylR) family.</text>
</comment>
<evidence type="ECO:0000313" key="3">
    <source>
        <dbReference type="EMBL" id="RLP83777.1"/>
    </source>
</evidence>
<dbReference type="OrthoDB" id="9810372at2"/>
<name>A0A3L7ATI1_9MICO</name>
<dbReference type="PANTHER" id="PTHR18964">
    <property type="entry name" value="ROK (REPRESSOR, ORF, KINASE) FAMILY"/>
    <property type="match status" value="1"/>
</dbReference>
<dbReference type="InterPro" id="IPR043129">
    <property type="entry name" value="ATPase_NBD"/>
</dbReference>
<accession>A0A3L7ATI1</accession>
<dbReference type="Proteomes" id="UP000269438">
    <property type="component" value="Unassembled WGS sequence"/>
</dbReference>
<reference evidence="3 4" key="1">
    <citation type="submission" date="2018-10" db="EMBL/GenBank/DDBJ databases">
        <authorList>
            <person name="Li J."/>
        </authorList>
    </citation>
    <scope>NUCLEOTIDE SEQUENCE [LARGE SCALE GENOMIC DNA]</scope>
    <source>
        <strain evidence="3 4">JCM 11654</strain>
    </source>
</reference>
<dbReference type="AlphaFoldDB" id="A0A3L7ATI1"/>
<keyword evidence="4" id="KW-1185">Reference proteome</keyword>
<sequence length="334" mass="34514">MSTPSVTPEEDVVIGIDVGGTGIKTGLFHSDGRVLALRRDTTPSNDAGARSLAALVVEVVRWAYESSRAAGYAPLAVGIVVPGILEEASGIVGLAVNLGWRNLPLRDLVRTALDEAGFTLPLAFGHDVRAGALAESYPRVGDTVHHNRIAFVPIGTGIASALVENGRVVGGGLAGEIGQLRLTHGPFRGQTVEEAASARAIARRAGVANAHELADLVRAGNAEAQHIWDDAVEVLAEALAWIAAISGATRIVVGGGLAESGDLLLLPLNTRVAQILSPMPAPEIVRARHGDTASARGAALLARAVATREERYPSTRDSAATPAETSHPEPAVTA</sequence>
<comment type="caution">
    <text evidence="3">The sequence shown here is derived from an EMBL/GenBank/DDBJ whole genome shotgun (WGS) entry which is preliminary data.</text>
</comment>
<protein>
    <submittedName>
        <fullName evidence="3">ROK family protein</fullName>
    </submittedName>
</protein>
<dbReference type="PANTHER" id="PTHR18964:SF149">
    <property type="entry name" value="BIFUNCTIONAL UDP-N-ACETYLGLUCOSAMINE 2-EPIMERASE_N-ACETYLMANNOSAMINE KINASE"/>
    <property type="match status" value="1"/>
</dbReference>
<dbReference type="SUPFAM" id="SSF53067">
    <property type="entry name" value="Actin-like ATPase domain"/>
    <property type="match status" value="1"/>
</dbReference>
<evidence type="ECO:0000256" key="2">
    <source>
        <dbReference type="SAM" id="MobiDB-lite"/>
    </source>
</evidence>